<dbReference type="RefSeq" id="WP_049037083.1">
    <property type="nucleotide sequence ID" value="NZ_BQKR01000010.1"/>
</dbReference>
<evidence type="ECO:0000256" key="1">
    <source>
        <dbReference type="SAM" id="MobiDB-lite"/>
    </source>
</evidence>
<comment type="caution">
    <text evidence="2">The sequence shown here is derived from an EMBL/GenBank/DDBJ whole genome shotgun (WGS) entry which is preliminary data.</text>
</comment>
<organism evidence="2 3">
    <name type="scientific">Elizabethkingia anophelis</name>
    <dbReference type="NCBI Taxonomy" id="1117645"/>
    <lineage>
        <taxon>Bacteria</taxon>
        <taxon>Pseudomonadati</taxon>
        <taxon>Bacteroidota</taxon>
        <taxon>Flavobacteriia</taxon>
        <taxon>Flavobacteriales</taxon>
        <taxon>Weeksellaceae</taxon>
        <taxon>Elizabethkingia</taxon>
    </lineage>
</organism>
<protein>
    <submittedName>
        <fullName evidence="2">Uncharacterized protein</fullName>
    </submittedName>
</protein>
<dbReference type="AlphaFoldDB" id="A0A1T3DNY5"/>
<accession>A0A1T3DNY5</accession>
<evidence type="ECO:0000313" key="2">
    <source>
        <dbReference type="EMBL" id="STC95080.1"/>
    </source>
</evidence>
<feature type="region of interest" description="Disordered" evidence="1">
    <location>
        <begin position="46"/>
        <end position="70"/>
    </location>
</feature>
<reference evidence="2 3" key="1">
    <citation type="submission" date="2018-06" db="EMBL/GenBank/DDBJ databases">
        <authorList>
            <consortium name="Pathogen Informatics"/>
            <person name="Doyle S."/>
        </authorList>
    </citation>
    <scope>NUCLEOTIDE SEQUENCE [LARGE SCALE GENOMIC DNA]</scope>
    <source>
        <strain evidence="2 3">NCTC10588</strain>
    </source>
</reference>
<evidence type="ECO:0000313" key="3">
    <source>
        <dbReference type="Proteomes" id="UP000254876"/>
    </source>
</evidence>
<proteinExistence type="predicted"/>
<dbReference type="Proteomes" id="UP000254876">
    <property type="component" value="Unassembled WGS sequence"/>
</dbReference>
<name>A0A1T3DNY5_9FLAO</name>
<sequence>MMEQEEEKMKTVTLKREYIPPKLEAIYIEMEEGIASGSGINAGSSGIKADPWIDGGSAGTGEPEEEEWWN</sequence>
<dbReference type="EMBL" id="UFYD01000001">
    <property type="protein sequence ID" value="STC95080.1"/>
    <property type="molecule type" value="Genomic_DNA"/>
</dbReference>
<gene>
    <name evidence="2" type="ORF">NCTC10588_00226</name>
</gene>